<reference evidence="1" key="2">
    <citation type="submission" date="2021-08" db="EMBL/GenBank/DDBJ databases">
        <authorList>
            <person name="Gostincar C."/>
            <person name="Sun X."/>
            <person name="Song Z."/>
            <person name="Gunde-Cimerman N."/>
        </authorList>
    </citation>
    <scope>NUCLEOTIDE SEQUENCE</scope>
    <source>
        <strain evidence="1">EXF-9298</strain>
    </source>
</reference>
<gene>
    <name evidence="1" type="ORF">KCU98_g171</name>
</gene>
<comment type="caution">
    <text evidence="1">The sequence shown here is derived from an EMBL/GenBank/DDBJ whole genome shotgun (WGS) entry which is preliminary data.</text>
</comment>
<reference evidence="1" key="1">
    <citation type="journal article" date="2021" name="J Fungi (Basel)">
        <title>Virulence traits and population genomics of the black yeast Aureobasidium melanogenum.</title>
        <authorList>
            <person name="Cernosa A."/>
            <person name="Sun X."/>
            <person name="Gostincar C."/>
            <person name="Fang C."/>
            <person name="Gunde-Cimerman N."/>
            <person name="Song Z."/>
        </authorList>
    </citation>
    <scope>NUCLEOTIDE SEQUENCE</scope>
    <source>
        <strain evidence="1">EXF-9298</strain>
    </source>
</reference>
<organism evidence="1 2">
    <name type="scientific">Aureobasidium melanogenum</name>
    <name type="common">Aureobasidium pullulans var. melanogenum</name>
    <dbReference type="NCBI Taxonomy" id="46634"/>
    <lineage>
        <taxon>Eukaryota</taxon>
        <taxon>Fungi</taxon>
        <taxon>Dikarya</taxon>
        <taxon>Ascomycota</taxon>
        <taxon>Pezizomycotina</taxon>
        <taxon>Dothideomycetes</taxon>
        <taxon>Dothideomycetidae</taxon>
        <taxon>Dothideales</taxon>
        <taxon>Saccotheciaceae</taxon>
        <taxon>Aureobasidium</taxon>
    </lineage>
</organism>
<dbReference type="Proteomes" id="UP000729357">
    <property type="component" value="Unassembled WGS sequence"/>
</dbReference>
<feature type="non-terminal residue" evidence="1">
    <location>
        <position position="366"/>
    </location>
</feature>
<name>A0A9P8K3A2_AURME</name>
<keyword evidence="2" id="KW-1185">Reference proteome</keyword>
<evidence type="ECO:0000313" key="2">
    <source>
        <dbReference type="Proteomes" id="UP000729357"/>
    </source>
</evidence>
<accession>A0A9P8K3A2</accession>
<sequence>MWFVSELFVLWEDRMCVRLSSLKPPRRLICLCKLSYCLLDTNDIIASDLEAMSQQCVHDIFLHSLALFVHQTPSIPRHITHHNLIPQLRRCFIQCLMQLLQRPSAITRRKIKGIDSQSQRLGVGRQFSVKVVVAQSVHRESKFVWCSGGYAIVMTVDCGFCKVCQGDGHVGAQEKGGWGDGAMGDFLVVQEAEGGGCLQEPGEWESERWVFGRYRGVCEGWVGCFGGEESVDGAEGGMFEDDWRPLEETAMSCVSMSAATRERGIYRRSLGCVSEPRKAHAAEACFSTEGVSSWRLLDNTRTVLRLRRLSSLRCSCPHHHHRLLLAVACPWVTHTRPTSGVGPNIQAGIRRRNTLLLFVYVGSFAR</sequence>
<dbReference type="AlphaFoldDB" id="A0A9P8K3A2"/>
<evidence type="ECO:0000313" key="1">
    <source>
        <dbReference type="EMBL" id="KAG9991721.1"/>
    </source>
</evidence>
<dbReference type="EMBL" id="JAHFXS010000001">
    <property type="protein sequence ID" value="KAG9991721.1"/>
    <property type="molecule type" value="Genomic_DNA"/>
</dbReference>
<proteinExistence type="predicted"/>
<protein>
    <submittedName>
        <fullName evidence="1">Uncharacterized protein</fullName>
    </submittedName>
</protein>